<feature type="coiled-coil region" evidence="1">
    <location>
        <begin position="239"/>
        <end position="266"/>
    </location>
</feature>
<protein>
    <submittedName>
        <fullName evidence="2">Uncharacterized protein</fullName>
    </submittedName>
</protein>
<dbReference type="Proteomes" id="UP000092460">
    <property type="component" value="Unassembled WGS sequence"/>
</dbReference>
<evidence type="ECO:0000313" key="3">
    <source>
        <dbReference type="Proteomes" id="UP000092460"/>
    </source>
</evidence>
<dbReference type="AlphaFoldDB" id="A0A1B0AKR8"/>
<dbReference type="VEuPathDB" id="VectorBase:GPPI000290"/>
<dbReference type="STRING" id="67801.A0A1B0AKR8"/>
<evidence type="ECO:0000313" key="2">
    <source>
        <dbReference type="EnsemblMetazoa" id="GPPI000290-PA"/>
    </source>
</evidence>
<reference evidence="3" key="1">
    <citation type="submission" date="2015-01" db="EMBL/GenBank/DDBJ databases">
        <authorList>
            <person name="Aksoy S."/>
            <person name="Warren W."/>
            <person name="Wilson R.K."/>
        </authorList>
    </citation>
    <scope>NUCLEOTIDE SEQUENCE [LARGE SCALE GENOMIC DNA]</scope>
    <source>
        <strain evidence="3">IAEA</strain>
    </source>
</reference>
<dbReference type="EnsemblMetazoa" id="GPPI000290-RA">
    <property type="protein sequence ID" value="GPPI000290-PA"/>
    <property type="gene ID" value="GPPI000290"/>
</dbReference>
<proteinExistence type="predicted"/>
<reference evidence="2" key="2">
    <citation type="submission" date="2020-05" db="UniProtKB">
        <authorList>
            <consortium name="EnsemblMetazoa"/>
        </authorList>
    </citation>
    <scope>IDENTIFICATION</scope>
    <source>
        <strain evidence="2">IAEA</strain>
    </source>
</reference>
<feature type="coiled-coil region" evidence="1">
    <location>
        <begin position="29"/>
        <end position="203"/>
    </location>
</feature>
<sequence>MEKKYALQVKKSKGSEFKQEENIRLRSTIETLSENIKMKDEKIEDLQMQKTKLEEKSNELREKVKENELLKEKIQLQEKLTLERELRELKEKYSKEKKALEEELNCLQEEKQMIEKKLVAVIEEKRKYYEQLMNLKEEYVLLEASYKEKEDIQSLLENQIQTLNDEKAKMEESLKQLEHLKHLQNSELEEKNLEKQRQELKKGISGNVVERGKLEEELIELQPKLDKLNSTDSEKRHVLFKKEKEQESLRLKIDLLEAKQEMLEEIQTKLKPIHDNPDDMLCQKCGETIAFYRNGCITMKGEVQENKEKVEKDIREVEKEVNEINREWSDVLSRKRSAKTTIDEQDRRISVQQEQVERVEYQIELLSENQANLEKNLKRIGNFGQISTID</sequence>
<keyword evidence="3" id="KW-1185">Reference proteome</keyword>
<evidence type="ECO:0000256" key="1">
    <source>
        <dbReference type="SAM" id="Coils"/>
    </source>
</evidence>
<feature type="coiled-coil region" evidence="1">
    <location>
        <begin position="300"/>
        <end position="376"/>
    </location>
</feature>
<keyword evidence="1" id="KW-0175">Coiled coil</keyword>
<name>A0A1B0AKR8_9MUSC</name>
<organism evidence="2 3">
    <name type="scientific">Glossina palpalis gambiensis</name>
    <dbReference type="NCBI Taxonomy" id="67801"/>
    <lineage>
        <taxon>Eukaryota</taxon>
        <taxon>Metazoa</taxon>
        <taxon>Ecdysozoa</taxon>
        <taxon>Arthropoda</taxon>
        <taxon>Hexapoda</taxon>
        <taxon>Insecta</taxon>
        <taxon>Pterygota</taxon>
        <taxon>Neoptera</taxon>
        <taxon>Endopterygota</taxon>
        <taxon>Diptera</taxon>
        <taxon>Brachycera</taxon>
        <taxon>Muscomorpha</taxon>
        <taxon>Hippoboscoidea</taxon>
        <taxon>Glossinidae</taxon>
        <taxon>Glossina</taxon>
    </lineage>
</organism>
<dbReference type="EMBL" id="JXJN01027205">
    <property type="status" value="NOT_ANNOTATED_CDS"/>
    <property type="molecule type" value="Genomic_DNA"/>
</dbReference>
<accession>A0A1B0AKR8</accession>